<dbReference type="EMBL" id="AP024488">
    <property type="protein sequence ID" value="BCS97574.1"/>
    <property type="molecule type" value="Genomic_DNA"/>
</dbReference>
<gene>
    <name evidence="2" type="ORF">DSLASN_32060</name>
</gene>
<evidence type="ECO:0000256" key="1">
    <source>
        <dbReference type="SAM" id="Phobius"/>
    </source>
</evidence>
<evidence type="ECO:0000313" key="3">
    <source>
        <dbReference type="Proteomes" id="UP001320148"/>
    </source>
</evidence>
<proteinExistence type="predicted"/>
<protein>
    <submittedName>
        <fullName evidence="2">Uncharacterized protein</fullName>
    </submittedName>
</protein>
<dbReference type="RefSeq" id="WP_236888984.1">
    <property type="nucleotide sequence ID" value="NZ_AP024488.1"/>
</dbReference>
<keyword evidence="1" id="KW-1133">Transmembrane helix</keyword>
<sequence>MNWFTRIDRRSFIYWVLVFLIIFLILAIWGDHNSYFVGNIVPESLGVCVELLIVLWVFDTWQEKGKRQKLITIERRLREYLIFFLDHSFKNLPRDYRVGRFFGKDHDQNIAQIKKLIIYIDEGKLSGEVVDNITNQCNTDIEALRSLLPAAAELTNKHFKAWNRIVYFVHCLAYNKDQIDTNQTVKDILQNIRRYDTASYEKKLYVGADRA</sequence>
<keyword evidence="3" id="KW-1185">Reference proteome</keyword>
<accession>A0ABM7PJY5</accession>
<organism evidence="2 3">
    <name type="scientific">Desulfoluna limicola</name>
    <dbReference type="NCBI Taxonomy" id="2810562"/>
    <lineage>
        <taxon>Bacteria</taxon>
        <taxon>Pseudomonadati</taxon>
        <taxon>Thermodesulfobacteriota</taxon>
        <taxon>Desulfobacteria</taxon>
        <taxon>Desulfobacterales</taxon>
        <taxon>Desulfolunaceae</taxon>
        <taxon>Desulfoluna</taxon>
    </lineage>
</organism>
<keyword evidence="1" id="KW-0812">Transmembrane</keyword>
<feature type="transmembrane region" description="Helical" evidence="1">
    <location>
        <begin position="12"/>
        <end position="30"/>
    </location>
</feature>
<evidence type="ECO:0000313" key="2">
    <source>
        <dbReference type="EMBL" id="BCS97574.1"/>
    </source>
</evidence>
<name>A0ABM7PJY5_9BACT</name>
<dbReference type="Proteomes" id="UP001320148">
    <property type="component" value="Chromosome"/>
</dbReference>
<feature type="transmembrane region" description="Helical" evidence="1">
    <location>
        <begin position="36"/>
        <end position="58"/>
    </location>
</feature>
<reference evidence="2 3" key="1">
    <citation type="submission" date="2021-02" db="EMBL/GenBank/DDBJ databases">
        <title>Complete genome of Desulfoluna sp. strain ASN36.</title>
        <authorList>
            <person name="Takahashi A."/>
            <person name="Kojima H."/>
            <person name="Fukui M."/>
        </authorList>
    </citation>
    <scope>NUCLEOTIDE SEQUENCE [LARGE SCALE GENOMIC DNA]</scope>
    <source>
        <strain evidence="2 3">ASN36</strain>
    </source>
</reference>
<keyword evidence="1" id="KW-0472">Membrane</keyword>